<comment type="caution">
    <text evidence="2">The sequence shown here is derived from an EMBL/GenBank/DDBJ whole genome shotgun (WGS) entry which is preliminary data.</text>
</comment>
<name>A0A645FSU0_9ZZZZ</name>
<dbReference type="Pfam" id="PF07261">
    <property type="entry name" value="DnaB_2"/>
    <property type="match status" value="2"/>
</dbReference>
<accession>A0A645FSU0</accession>
<dbReference type="NCBIfam" id="TIGR01446">
    <property type="entry name" value="DnaD_dom"/>
    <property type="match status" value="1"/>
</dbReference>
<dbReference type="AlphaFoldDB" id="A0A645FSU0"/>
<dbReference type="Gene3D" id="1.10.10.630">
    <property type="entry name" value="DnaD domain-like"/>
    <property type="match status" value="1"/>
</dbReference>
<dbReference type="PANTHER" id="PTHR37293">
    <property type="entry name" value="PHAGE REPLICATION PROTEIN-RELATED"/>
    <property type="match status" value="1"/>
</dbReference>
<gene>
    <name evidence="2" type="ORF">SDC9_164871</name>
</gene>
<dbReference type="InterPro" id="IPR006343">
    <property type="entry name" value="DnaB/C_C"/>
</dbReference>
<dbReference type="SUPFAM" id="SSF158499">
    <property type="entry name" value="DnaD domain-like"/>
    <property type="match status" value="1"/>
</dbReference>
<protein>
    <recommendedName>
        <fullName evidence="1">DnaB/C C-terminal domain-containing protein</fullName>
    </recommendedName>
</protein>
<dbReference type="InterPro" id="IPR053162">
    <property type="entry name" value="DnaD"/>
</dbReference>
<reference evidence="2" key="1">
    <citation type="submission" date="2019-08" db="EMBL/GenBank/DDBJ databases">
        <authorList>
            <person name="Kucharzyk K."/>
            <person name="Murdoch R.W."/>
            <person name="Higgins S."/>
            <person name="Loffler F."/>
        </authorList>
    </citation>
    <scope>NUCLEOTIDE SEQUENCE</scope>
</reference>
<proteinExistence type="predicted"/>
<dbReference type="EMBL" id="VSSQ01064672">
    <property type="protein sequence ID" value="MPN17517.1"/>
    <property type="molecule type" value="Genomic_DNA"/>
</dbReference>
<feature type="domain" description="DnaB/C C-terminal" evidence="1">
    <location>
        <begin position="2"/>
        <end position="41"/>
    </location>
</feature>
<organism evidence="2">
    <name type="scientific">bioreactor metagenome</name>
    <dbReference type="NCBI Taxonomy" id="1076179"/>
    <lineage>
        <taxon>unclassified sequences</taxon>
        <taxon>metagenomes</taxon>
        <taxon>ecological metagenomes</taxon>
    </lineage>
</organism>
<dbReference type="PANTHER" id="PTHR37293:SF6">
    <property type="entry name" value="DNA REPLICATION PROTEIN DNAD"/>
    <property type="match status" value="1"/>
</dbReference>
<dbReference type="InterPro" id="IPR034829">
    <property type="entry name" value="DnaD-like_sf"/>
</dbReference>
<evidence type="ECO:0000313" key="2">
    <source>
        <dbReference type="EMBL" id="MPN17517.1"/>
    </source>
</evidence>
<feature type="domain" description="DnaB/C C-terminal" evidence="1">
    <location>
        <begin position="66"/>
        <end position="125"/>
    </location>
</feature>
<sequence length="160" mass="18123">MILTGIAHFVARGKRNVKYIARALLSWRESGIRTGADAERYLAILAQRELFAQEAAKLLGIPADSLTAGECTMVARWYEEYGYDAQMISAAVQRAGDKNNVRYISAMLKKWHSKGYRTPREIEDQGAANVQAKSREVTPENDFMLRRIGQVPQFRKGEDR</sequence>
<evidence type="ECO:0000259" key="1">
    <source>
        <dbReference type="Pfam" id="PF07261"/>
    </source>
</evidence>